<comment type="similarity">
    <text evidence="1">Belongs to the sel-1 family.</text>
</comment>
<keyword evidence="2" id="KW-0175">Coiled coil</keyword>
<keyword evidence="5" id="KW-1185">Reference proteome</keyword>
<dbReference type="InterPro" id="IPR011990">
    <property type="entry name" value="TPR-like_helical_dom_sf"/>
</dbReference>
<evidence type="ECO:0000313" key="5">
    <source>
        <dbReference type="Proteomes" id="UP001165060"/>
    </source>
</evidence>
<dbReference type="EMBL" id="BRYB01001762">
    <property type="protein sequence ID" value="GMI33158.1"/>
    <property type="molecule type" value="Genomic_DNA"/>
</dbReference>
<feature type="coiled-coil region" evidence="2">
    <location>
        <begin position="335"/>
        <end position="362"/>
    </location>
</feature>
<comment type="caution">
    <text evidence="4">The sequence shown here is derived from an EMBL/GenBank/DDBJ whole genome shotgun (WGS) entry which is preliminary data.</text>
</comment>
<name>A0ABQ6MV86_9STRA</name>
<feature type="compositionally biased region" description="Polar residues" evidence="3">
    <location>
        <begin position="1"/>
        <end position="11"/>
    </location>
</feature>
<dbReference type="PANTHER" id="PTHR11102:SF160">
    <property type="entry name" value="ERAD-ASSOCIATED E3 UBIQUITIN-PROTEIN LIGASE COMPONENT HRD3"/>
    <property type="match status" value="1"/>
</dbReference>
<dbReference type="Gene3D" id="1.25.40.10">
    <property type="entry name" value="Tetratricopeptide repeat domain"/>
    <property type="match status" value="2"/>
</dbReference>
<dbReference type="InterPro" id="IPR006597">
    <property type="entry name" value="Sel1-like"/>
</dbReference>
<dbReference type="PANTHER" id="PTHR11102">
    <property type="entry name" value="SEL-1-LIKE PROTEIN"/>
    <property type="match status" value="1"/>
</dbReference>
<dbReference type="Proteomes" id="UP001165060">
    <property type="component" value="Unassembled WGS sequence"/>
</dbReference>
<evidence type="ECO:0000256" key="2">
    <source>
        <dbReference type="SAM" id="Coils"/>
    </source>
</evidence>
<evidence type="ECO:0000313" key="4">
    <source>
        <dbReference type="EMBL" id="GMI33158.1"/>
    </source>
</evidence>
<dbReference type="InterPro" id="IPR050767">
    <property type="entry name" value="Sel1_AlgK"/>
</dbReference>
<evidence type="ECO:0000256" key="1">
    <source>
        <dbReference type="ARBA" id="ARBA00038101"/>
    </source>
</evidence>
<organism evidence="4 5">
    <name type="scientific">Tetraparma gracilis</name>
    <dbReference type="NCBI Taxonomy" id="2962635"/>
    <lineage>
        <taxon>Eukaryota</taxon>
        <taxon>Sar</taxon>
        <taxon>Stramenopiles</taxon>
        <taxon>Ochrophyta</taxon>
        <taxon>Bolidophyceae</taxon>
        <taxon>Parmales</taxon>
        <taxon>Triparmaceae</taxon>
        <taxon>Tetraparma</taxon>
    </lineage>
</organism>
<reference evidence="4 5" key="1">
    <citation type="journal article" date="2023" name="Commun. Biol.">
        <title>Genome analysis of Parmales, the sister group of diatoms, reveals the evolutionary specialization of diatoms from phago-mixotrophs to photoautotrophs.</title>
        <authorList>
            <person name="Ban H."/>
            <person name="Sato S."/>
            <person name="Yoshikawa S."/>
            <person name="Yamada K."/>
            <person name="Nakamura Y."/>
            <person name="Ichinomiya M."/>
            <person name="Sato N."/>
            <person name="Blanc-Mathieu R."/>
            <person name="Endo H."/>
            <person name="Kuwata A."/>
            <person name="Ogata H."/>
        </authorList>
    </citation>
    <scope>NUCLEOTIDE SEQUENCE [LARGE SCALE GENOMIC DNA]</scope>
</reference>
<feature type="region of interest" description="Disordered" evidence="3">
    <location>
        <begin position="1"/>
        <end position="33"/>
    </location>
</feature>
<dbReference type="SUPFAM" id="SSF81901">
    <property type="entry name" value="HCP-like"/>
    <property type="match status" value="2"/>
</dbReference>
<proteinExistence type="inferred from homology"/>
<accession>A0ABQ6MV86</accession>
<gene>
    <name evidence="4" type="ORF">TeGR_g1747</name>
</gene>
<evidence type="ECO:0008006" key="6">
    <source>
        <dbReference type="Google" id="ProtNLM"/>
    </source>
</evidence>
<sequence>MAELSSASTSGAKAAPSYASSSPAPDPDPLSASSTLTITEDLLHEYKPLSEPFDLLPSTSLTAQDLTRLTNEAYAGSPDSSYFVGLSHLYGLADLPPSAVEASKFFRSAAIQGHPDAMCALGLILYQGYGGIGRDSKAAALWFRKAAEQEHKHGYWLLGRAYYEGRATLADAGDAKAGAGLAAADRNFDEAARLFGLAAEKGVPEALHHLALMYEYGLVQAFDDESPAEGTSPRRFKPNNRLAIKLYSEAYGLKHADSGYNLALMIAYGRGAAQDASRSMEIFRRCSLDFNHAPSMRYLGIFAANGHGMAEERADYNAAVAWFDKCARTEDPTVSSMCERERDELKDKINLAQREVAARAKKYDIAIEEDITPY</sequence>
<evidence type="ECO:0000256" key="3">
    <source>
        <dbReference type="SAM" id="MobiDB-lite"/>
    </source>
</evidence>
<protein>
    <recommendedName>
        <fullName evidence="6">HCP-like protein</fullName>
    </recommendedName>
</protein>
<dbReference type="SMART" id="SM00671">
    <property type="entry name" value="SEL1"/>
    <property type="match status" value="5"/>
</dbReference>
<dbReference type="Pfam" id="PF08238">
    <property type="entry name" value="Sel1"/>
    <property type="match status" value="7"/>
</dbReference>
<feature type="compositionally biased region" description="Low complexity" evidence="3">
    <location>
        <begin position="14"/>
        <end position="33"/>
    </location>
</feature>